<evidence type="ECO:0000313" key="4">
    <source>
        <dbReference type="Proteomes" id="UP000076577"/>
    </source>
</evidence>
<organism evidence="3 4">
    <name type="scientific">Pseudovibrio axinellae</name>
    <dbReference type="NCBI Taxonomy" id="989403"/>
    <lineage>
        <taxon>Bacteria</taxon>
        <taxon>Pseudomonadati</taxon>
        <taxon>Pseudomonadota</taxon>
        <taxon>Alphaproteobacteria</taxon>
        <taxon>Hyphomicrobiales</taxon>
        <taxon>Stappiaceae</taxon>
        <taxon>Pseudovibrio</taxon>
    </lineage>
</organism>
<dbReference type="Proteomes" id="UP000076577">
    <property type="component" value="Unassembled WGS sequence"/>
</dbReference>
<dbReference type="PANTHER" id="PTHR31862">
    <property type="entry name" value="UPF0261 DOMAIN PROTEIN (AFU_ORTHOLOGUE AFUA_1G10120)"/>
    <property type="match status" value="1"/>
</dbReference>
<sequence length="387" mass="41281">MTEAQAILLATLETKDAEADFLKQQLAVYGVNAKILDVSLWSDGQVLSGPEKLAAMDKASQRALDYVGKLDPQQLKVMIAIGGGTGAEISLRVMTQMPAMLPKVLLTTLSFDPRPIIADTSIIVIPTLADVCGLNPIICAVLKNAAAATAGLYKLTSSTIDSNPVKTVALTALGATEAAASRLMSALDMQGQKVTVFHSNGYGGAAFSRFALEGEFSAIIDLTPHEITRLHLAGVHASMPDRFSAGHAKPRIVLPGAINFLGLGKLSTLSKEYLSRPHYAHSGFFTHVKLETEEMEVVAEALIESLNTATGPRALIVPLGGFSHQDCVGGAIEDPDLRRTFLNRAEKLLNSDVQLIVQDQHISARETTKTIIETLVSFGFPLKGQTP</sequence>
<evidence type="ECO:0000313" key="3">
    <source>
        <dbReference type="EMBL" id="KZL20927.1"/>
    </source>
</evidence>
<reference evidence="3 4" key="1">
    <citation type="journal article" date="2016" name="Front. Microbiol.">
        <title>Comparative Genomic Analysis Reveals a Diverse Repertoire of Genes Involved in Prokaryote-Eukaryote Interactions within the Pseudovibrio Genus.</title>
        <authorList>
            <person name="Romano S."/>
            <person name="Fernandez-Guerra A."/>
            <person name="Reen F.J."/>
            <person name="Glockner F.O."/>
            <person name="Crowley S.P."/>
            <person name="O'Sullivan O."/>
            <person name="Cotter P.D."/>
            <person name="Adams C."/>
            <person name="Dobson A.D."/>
            <person name="O'Gara F."/>
        </authorList>
    </citation>
    <scope>NUCLEOTIDE SEQUENCE [LARGE SCALE GENOMIC DNA]</scope>
    <source>
        <strain evidence="3 4">Ad2</strain>
    </source>
</reference>
<dbReference type="OrthoDB" id="9776369at2"/>
<dbReference type="Gene3D" id="3.40.50.12030">
    <property type="entry name" value="Uncharacterised protein family UPF0261, NC domain"/>
    <property type="match status" value="1"/>
</dbReference>
<dbReference type="InterPro" id="IPR044122">
    <property type="entry name" value="UPF0261_N"/>
</dbReference>
<dbReference type="RefSeq" id="WP_068002946.1">
    <property type="nucleotide sequence ID" value="NZ_FOFM01000001.1"/>
</dbReference>
<dbReference type="Pfam" id="PF06792">
    <property type="entry name" value="UPF0261"/>
    <property type="match status" value="1"/>
</dbReference>
<feature type="domain" description="UPF0261" evidence="1">
    <location>
        <begin position="51"/>
        <end position="155"/>
    </location>
</feature>
<accession>A0A166ADJ2</accession>
<dbReference type="PANTHER" id="PTHR31862:SF1">
    <property type="entry name" value="UPF0261 DOMAIN PROTEIN (AFU_ORTHOLOGUE AFUA_1G10120)"/>
    <property type="match status" value="1"/>
</dbReference>
<evidence type="ECO:0000259" key="2">
    <source>
        <dbReference type="Pfam" id="PF23189"/>
    </source>
</evidence>
<gene>
    <name evidence="3" type="ORF">PsAD2_00919</name>
</gene>
<comment type="caution">
    <text evidence="3">The sequence shown here is derived from an EMBL/GenBank/DDBJ whole genome shotgun (WGS) entry which is preliminary data.</text>
</comment>
<dbReference type="PATRIC" id="fig|989403.3.peg.984"/>
<name>A0A166ADJ2_9HYPH</name>
<dbReference type="Gene3D" id="3.40.50.12020">
    <property type="entry name" value="Uncharacterised protein family UPF0261, NN domain"/>
    <property type="match status" value="1"/>
</dbReference>
<keyword evidence="4" id="KW-1185">Reference proteome</keyword>
<dbReference type="CDD" id="cd15488">
    <property type="entry name" value="Tm-1-like"/>
    <property type="match status" value="1"/>
</dbReference>
<evidence type="ECO:0000259" key="1">
    <source>
        <dbReference type="Pfam" id="PF06792"/>
    </source>
</evidence>
<dbReference type="InterPro" id="IPR051353">
    <property type="entry name" value="Tobamovirus_resist_UPF0261"/>
</dbReference>
<dbReference type="AlphaFoldDB" id="A0A166ADJ2"/>
<dbReference type="InterPro" id="IPR056778">
    <property type="entry name" value="UPF0261_C"/>
</dbReference>
<proteinExistence type="predicted"/>
<dbReference type="EMBL" id="LMCB01000005">
    <property type="protein sequence ID" value="KZL20927.1"/>
    <property type="molecule type" value="Genomic_DNA"/>
</dbReference>
<feature type="domain" description="UPF0261" evidence="2">
    <location>
        <begin position="166"/>
        <end position="376"/>
    </location>
</feature>
<dbReference type="STRING" id="989403.SAMN05421798_101482"/>
<dbReference type="Pfam" id="PF23189">
    <property type="entry name" value="UPF0261_C"/>
    <property type="match status" value="1"/>
</dbReference>
<protein>
    <submittedName>
        <fullName evidence="3">Uncharacterized protein</fullName>
    </submittedName>
</protein>